<reference evidence="1" key="1">
    <citation type="submission" date="2020-07" db="EMBL/GenBank/DDBJ databases">
        <authorList>
            <person name="Camacho E."/>
        </authorList>
    </citation>
    <scope>NUCLEOTIDE SEQUENCE</scope>
    <source>
        <strain evidence="1">MPO218</strain>
    </source>
</reference>
<dbReference type="AlphaFoldDB" id="A0A975D2F5"/>
<gene>
    <name evidence="1" type="ORF">HRJ34_26000</name>
</gene>
<evidence type="ECO:0000313" key="1">
    <source>
        <dbReference type="EMBL" id="QTH21712.1"/>
    </source>
</evidence>
<dbReference type="RefSeq" id="WP_208632885.1">
    <property type="nucleotide sequence ID" value="NZ_CP059319.1"/>
</dbReference>
<evidence type="ECO:0000313" key="2">
    <source>
        <dbReference type="Proteomes" id="UP000664914"/>
    </source>
</evidence>
<protein>
    <submittedName>
        <fullName evidence="1">Uncharacterized protein</fullName>
    </submittedName>
</protein>
<dbReference type="EMBL" id="CP059319">
    <property type="protein sequence ID" value="QTH21712.1"/>
    <property type="molecule type" value="Genomic_DNA"/>
</dbReference>
<proteinExistence type="predicted"/>
<reference evidence="1" key="2">
    <citation type="submission" date="2021-04" db="EMBL/GenBank/DDBJ databases">
        <title>Isolation and genomic analysis of the ibuprofen-degrading bacterium Sphingomonas strain MPO218.</title>
        <authorList>
            <person name="Aulestia M."/>
            <person name="Flores A."/>
            <person name="Mangas E.L."/>
            <person name="Perez-Pulido A.J."/>
            <person name="Santero E."/>
            <person name="Camacho E.M."/>
        </authorList>
    </citation>
    <scope>NUCLEOTIDE SEQUENCE</scope>
    <source>
        <strain evidence="1">MPO218</strain>
    </source>
</reference>
<organism evidence="1 2">
    <name type="scientific">Rhizorhabdus wittichii</name>
    <dbReference type="NCBI Taxonomy" id="160791"/>
    <lineage>
        <taxon>Bacteria</taxon>
        <taxon>Pseudomonadati</taxon>
        <taxon>Pseudomonadota</taxon>
        <taxon>Alphaproteobacteria</taxon>
        <taxon>Sphingomonadales</taxon>
        <taxon>Sphingomonadaceae</taxon>
        <taxon>Rhizorhabdus</taxon>
    </lineage>
</organism>
<dbReference type="Proteomes" id="UP000664914">
    <property type="component" value="Chromosome"/>
</dbReference>
<name>A0A975D2F5_9SPHN</name>
<sequence>MTSDQVSAEPLDAFHRHEALHTAHIVAEMFDRYVADHPFVGTDPELKDAASRLSAGLHGLYQAIASKE</sequence>
<accession>A0A975D2F5</accession>